<feature type="compositionally biased region" description="Polar residues" evidence="2">
    <location>
        <begin position="1049"/>
        <end position="1062"/>
    </location>
</feature>
<feature type="compositionally biased region" description="Basic residues" evidence="2">
    <location>
        <begin position="346"/>
        <end position="359"/>
    </location>
</feature>
<feature type="compositionally biased region" description="Low complexity" evidence="2">
    <location>
        <begin position="1088"/>
        <end position="1100"/>
    </location>
</feature>
<proteinExistence type="predicted"/>
<dbReference type="Proteomes" id="UP001305779">
    <property type="component" value="Unassembled WGS sequence"/>
</dbReference>
<feature type="compositionally biased region" description="Low complexity" evidence="2">
    <location>
        <begin position="479"/>
        <end position="505"/>
    </location>
</feature>
<gene>
    <name evidence="4" type="ORF">PRZ48_014192</name>
</gene>
<feature type="region of interest" description="Disordered" evidence="2">
    <location>
        <begin position="1261"/>
        <end position="1347"/>
    </location>
</feature>
<feature type="compositionally biased region" description="Basic residues" evidence="2">
    <location>
        <begin position="993"/>
        <end position="1002"/>
    </location>
</feature>
<name>A0ABR0E088_ZASCE</name>
<feature type="compositionally biased region" description="Polar residues" evidence="2">
    <location>
        <begin position="148"/>
        <end position="202"/>
    </location>
</feature>
<feature type="region of interest" description="Disordered" evidence="2">
    <location>
        <begin position="916"/>
        <end position="1100"/>
    </location>
</feature>
<feature type="compositionally biased region" description="Polar residues" evidence="2">
    <location>
        <begin position="589"/>
        <end position="599"/>
    </location>
</feature>
<feature type="region of interest" description="Disordered" evidence="2">
    <location>
        <begin position="143"/>
        <end position="384"/>
    </location>
</feature>
<dbReference type="InterPro" id="IPR013087">
    <property type="entry name" value="Znf_C2H2_type"/>
</dbReference>
<accession>A0ABR0E088</accession>
<keyword evidence="1" id="KW-0479">Metal-binding</keyword>
<feature type="region of interest" description="Disordered" evidence="2">
    <location>
        <begin position="791"/>
        <end position="839"/>
    </location>
</feature>
<feature type="compositionally biased region" description="Basic and acidic residues" evidence="2">
    <location>
        <begin position="1327"/>
        <end position="1347"/>
    </location>
</feature>
<evidence type="ECO:0000256" key="2">
    <source>
        <dbReference type="SAM" id="MobiDB-lite"/>
    </source>
</evidence>
<organism evidence="4 5">
    <name type="scientific">Zasmidium cellare</name>
    <name type="common">Wine cellar mold</name>
    <name type="synonym">Racodium cellare</name>
    <dbReference type="NCBI Taxonomy" id="395010"/>
    <lineage>
        <taxon>Eukaryota</taxon>
        <taxon>Fungi</taxon>
        <taxon>Dikarya</taxon>
        <taxon>Ascomycota</taxon>
        <taxon>Pezizomycotina</taxon>
        <taxon>Dothideomycetes</taxon>
        <taxon>Dothideomycetidae</taxon>
        <taxon>Mycosphaerellales</taxon>
        <taxon>Mycosphaerellaceae</taxon>
        <taxon>Zasmidium</taxon>
    </lineage>
</organism>
<feature type="compositionally biased region" description="Basic and acidic residues" evidence="2">
    <location>
        <begin position="967"/>
        <end position="976"/>
    </location>
</feature>
<evidence type="ECO:0000259" key="3">
    <source>
        <dbReference type="PROSITE" id="PS50157"/>
    </source>
</evidence>
<evidence type="ECO:0000256" key="1">
    <source>
        <dbReference type="PROSITE-ProRule" id="PRU00042"/>
    </source>
</evidence>
<feature type="compositionally biased region" description="Polar residues" evidence="2">
    <location>
        <begin position="1"/>
        <end position="35"/>
    </location>
</feature>
<comment type="caution">
    <text evidence="4">The sequence shown here is derived from an EMBL/GenBank/DDBJ whole genome shotgun (WGS) entry which is preliminary data.</text>
</comment>
<keyword evidence="1" id="KW-0862">Zinc</keyword>
<dbReference type="PROSITE" id="PS50157">
    <property type="entry name" value="ZINC_FINGER_C2H2_2"/>
    <property type="match status" value="1"/>
</dbReference>
<dbReference type="PROSITE" id="PS00028">
    <property type="entry name" value="ZINC_FINGER_C2H2_1"/>
    <property type="match status" value="1"/>
</dbReference>
<feature type="compositionally biased region" description="Basic and acidic residues" evidence="2">
    <location>
        <begin position="272"/>
        <end position="345"/>
    </location>
</feature>
<evidence type="ECO:0000313" key="5">
    <source>
        <dbReference type="Proteomes" id="UP001305779"/>
    </source>
</evidence>
<feature type="compositionally biased region" description="Low complexity" evidence="2">
    <location>
        <begin position="1063"/>
        <end position="1072"/>
    </location>
</feature>
<sequence length="1380" mass="150620">MAPYNYNNYYDPVGSQSNSQPQGYTYRTNTSSQYPSQANTNYQANYNQSYDNNSYANQQYSANTQQGTAAATSTNNRNASTLNSLTQPTYNQNSTSNRSSGNAASSYDTNTYYASAGFAALNDRSQSNNSPLYATNTGASTFGRLSLPDQSQSSSATYGNTQQPYQTTSSNASTQYRNAPSSASSRSYKTAYNQAQNQTQPPQRYASPLHAVQAQQQHYGHNKQPSRSSNPQPSPQMSVQNVQQQDNQYQRQTSASVEPSPTTVDPTQIYDFRAEQQRKAQAEAEKRKKREAERAARKAEEDARKQEEERRVAEEAAKKEEQERLAREKREAEEKAKKAEEEATKKKAAQARKNEQRRKAREEKRQSQTAATALTQMASGSAAADAAIAGMPGVGDMSGPPANDEEAEMRAMFKKMREFNARNPDMLAKLWEEERQTHAATASQGSPAQPTPKPAQSASASKKQSAPKTGSATPAQARPAKSNTAAPAAAPPASQTPAQKAPAPAQGGGALWPPDKKGSLAEAAAKWLNNLPQNRSLGRSISREQVLKILDGNPAYVQLCESLEAVGIKFGRSDLAQELLKAVPEVRQQKQVPSTINGQATAAAAAVTGETQKKKPGRPKKDQPGNYHVGKPSQGNGPVSYSAPVFSLANAAREVNSMDTAGANFGAQSSLASAIAASAQGTGPSDLQSPYFTDHPMVEDDAQPVEAEVKDEEKPEEPPKPPADKEEAARKRTFNDLVDLTKDNDSDDDEGPPRKIQHTVAGPSNGAIKHQAQNGFNKPMTFQQFLNRTQPVQNPAPYHGPYGTHIQQSQPRPMPPNVLPSNQPRPSGPTEEQKQHERMKGKMLVEPIMRDRVARKSKYDSRTIARDVLLATGRHPDMRPLNAHLSTMQRLLADHGGAIDGTGNKSDLSTIKWDIIDPGEPAEDAKAKAKKAAESREKAMASAGADDDDEAEAEADDEGEGLSRAQDALRKIRNGEDLGVDDLSNIDDPMVRKQIKNRLKVRKQSEKLREGKGKEPAGKATTLDSEGNYVSVQQQLRTANPKRRGRPPKTSSATNSARASPANNTDTNNDNDILGSDLTPKKSKKAARVSNASSSMASGSPAVGYSAFQHYDENGNPIKKKGRPVGWRKNIHSRAANGLETAKSGSAPYKASGSRLRQSTGATPMVEKSVQPVYQVYECKWSDCTAQLDNLERLKKHVVKLHGGQNADNRFECQWQPCQSQGKRVDANGMIQASGEDFATFDDIADWMKHVNKVHLDEVAWKQGDGPRGGSVSELQSDSEAWLSDSKGRSVTPLIVPRSERQADDSQPDPTPKNKLYFLQGPGPFTKEQREAAAELQKLRDKKEREGWIMGQEGSRLVTDKRRRGFLDDEDFEDVIYDSD</sequence>
<feature type="compositionally biased region" description="Polar residues" evidence="2">
    <location>
        <begin position="367"/>
        <end position="377"/>
    </location>
</feature>
<feature type="region of interest" description="Disordered" evidence="2">
    <location>
        <begin position="587"/>
        <end position="638"/>
    </location>
</feature>
<feature type="compositionally biased region" description="Low complexity" evidence="2">
    <location>
        <begin position="222"/>
        <end position="254"/>
    </location>
</feature>
<feature type="compositionally biased region" description="Low complexity" evidence="2">
    <location>
        <begin position="68"/>
        <end position="86"/>
    </location>
</feature>
<keyword evidence="5" id="KW-1185">Reference proteome</keyword>
<feature type="compositionally biased region" description="Acidic residues" evidence="2">
    <location>
        <begin position="945"/>
        <end position="960"/>
    </location>
</feature>
<feature type="compositionally biased region" description="Polar residues" evidence="2">
    <location>
        <begin position="87"/>
        <end position="104"/>
    </location>
</feature>
<feature type="compositionally biased region" description="Polar residues" evidence="2">
    <location>
        <begin position="1022"/>
        <end position="1038"/>
    </location>
</feature>
<reference evidence="4 5" key="1">
    <citation type="journal article" date="2023" name="G3 (Bethesda)">
        <title>A chromosome-level genome assembly of Zasmidium syzygii isolated from banana leaves.</title>
        <authorList>
            <person name="van Westerhoven A.C."/>
            <person name="Mehrabi R."/>
            <person name="Talebi R."/>
            <person name="Steentjes M.B.F."/>
            <person name="Corcolon B."/>
            <person name="Chong P.A."/>
            <person name="Kema G.H.J."/>
            <person name="Seidl M.F."/>
        </authorList>
    </citation>
    <scope>NUCLEOTIDE SEQUENCE [LARGE SCALE GENOMIC DNA]</scope>
    <source>
        <strain evidence="4 5">P124</strain>
    </source>
</reference>
<feature type="domain" description="C2H2-type" evidence="3">
    <location>
        <begin position="1177"/>
        <end position="1207"/>
    </location>
</feature>
<feature type="region of interest" description="Disordered" evidence="2">
    <location>
        <begin position="426"/>
        <end position="518"/>
    </location>
</feature>
<feature type="region of interest" description="Disordered" evidence="2">
    <location>
        <begin position="1136"/>
        <end position="1163"/>
    </location>
</feature>
<dbReference type="EMBL" id="JAXOVC010000013">
    <property type="protein sequence ID" value="KAK4494836.1"/>
    <property type="molecule type" value="Genomic_DNA"/>
</dbReference>
<feature type="region of interest" description="Disordered" evidence="2">
    <location>
        <begin position="1"/>
        <end position="38"/>
    </location>
</feature>
<keyword evidence="1" id="KW-0863">Zinc-finger</keyword>
<protein>
    <recommendedName>
        <fullName evidence="3">C2H2-type domain-containing protein</fullName>
    </recommendedName>
</protein>
<feature type="compositionally biased region" description="Low complexity" evidence="2">
    <location>
        <begin position="454"/>
        <end position="469"/>
    </location>
</feature>
<feature type="compositionally biased region" description="Polar residues" evidence="2">
    <location>
        <begin position="255"/>
        <end position="266"/>
    </location>
</feature>
<feature type="region of interest" description="Disordered" evidence="2">
    <location>
        <begin position="706"/>
        <end position="772"/>
    </location>
</feature>
<feature type="compositionally biased region" description="Basic and acidic residues" evidence="2">
    <location>
        <begin position="1003"/>
        <end position="1017"/>
    </location>
</feature>
<feature type="compositionally biased region" description="Basic and acidic residues" evidence="2">
    <location>
        <begin position="923"/>
        <end position="939"/>
    </location>
</feature>
<dbReference type="Gene3D" id="3.30.160.60">
    <property type="entry name" value="Classic Zinc Finger"/>
    <property type="match status" value="1"/>
</dbReference>
<feature type="compositionally biased region" description="Basic and acidic residues" evidence="2">
    <location>
        <begin position="707"/>
        <end position="744"/>
    </location>
</feature>
<feature type="region of interest" description="Disordered" evidence="2">
    <location>
        <begin position="62"/>
        <end position="104"/>
    </location>
</feature>
<evidence type="ECO:0000313" key="4">
    <source>
        <dbReference type="EMBL" id="KAK4494836.1"/>
    </source>
</evidence>